<dbReference type="Gene3D" id="1.10.246.130">
    <property type="match status" value="1"/>
</dbReference>
<dbReference type="PANTHER" id="PTHR43881">
    <property type="entry name" value="GAMMA-GLUTAMYLTRANSPEPTIDASE (AFU_ORTHOLOGUE AFUA_4G13580)"/>
    <property type="match status" value="1"/>
</dbReference>
<dbReference type="Pfam" id="PF01019">
    <property type="entry name" value="G_glu_transpept"/>
    <property type="match status" value="1"/>
</dbReference>
<reference evidence="1 2" key="1">
    <citation type="submission" date="2015-02" db="EMBL/GenBank/DDBJ databases">
        <title>Draft Genome Sequences of Two Closely-Related Aflatoxigenic Aspergillus Species Obtained from the Cote d'Ivoire.</title>
        <authorList>
            <person name="Moore G.G."/>
            <person name="Beltz S.B."/>
            <person name="Mack B.M."/>
        </authorList>
    </citation>
    <scope>NUCLEOTIDE SEQUENCE [LARGE SCALE GENOMIC DNA]</scope>
    <source>
        <strain evidence="1 2">SRRC1468</strain>
    </source>
</reference>
<dbReference type="OrthoDB" id="2015213at2759"/>
<dbReference type="InterPro" id="IPR043137">
    <property type="entry name" value="GGT_ssub_C"/>
</dbReference>
<dbReference type="STRING" id="308745.A0A0F8V3N5"/>
<gene>
    <name evidence="1" type="ORF">ARAM_007211</name>
</gene>
<dbReference type="Gene3D" id="3.60.20.40">
    <property type="match status" value="1"/>
</dbReference>
<dbReference type="Proteomes" id="UP000034291">
    <property type="component" value="Unassembled WGS sequence"/>
</dbReference>
<dbReference type="EMBL" id="JZBS01000446">
    <property type="protein sequence ID" value="KKK26359.1"/>
    <property type="molecule type" value="Genomic_DNA"/>
</dbReference>
<accession>A0A0F8V3N5</accession>
<sequence>MPLNSRAVYSRQTPDFVPFASRRSTVHSTNGIVSCTQPLAAAAGQRILKEGGNAADAAVAVAAALNVTEPSSTGIGGDMFCLFYDAQTKKIHSLNGSGRYPAKANLEKIRADLNVGANDAGGIPMHSVLAVTTPGAAAGWVDTVEKFGSGKLSLEQILLPAIELAEEGFPVSELASFFWQESEPLLWKASPNANEMLKPDPKAKNGFRSPLPGEIMKNPTMAQTFRKLAAEGKKGFYEGRVAEEIVKIIQDLGGYMTLEDLKYHAETGTQPTEAISLKYTGQNIAEKQSAGTQGEPNQGVEIWEHPPNGQGIVALIALGILQELEKTGKIPVFTEAQHNSTEYLHAVIESLRIAFADASWWVTDPDVEKVPTQELLDPVYLAERAKLFDPTKASDILDHGSPAHNHCDTVYFAVTDKEGNGISFINSNYAGFGSAIIPKGCGFTLQNRGANFSLAPGHPNVLAPGKRPYHTIIPAMITNVSDGSLHSVYGVMGGFMQPQGHVQVLLNMLAFNFHPQAALDSPRICISAENPEIGKVADRTVYVEEGISEEAIEGLRILGHQVKLLTGWKRGMFGRGQIIRCHYDDGKLVYSAGSDPRGDGMAIPVV</sequence>
<dbReference type="PROSITE" id="PS51257">
    <property type="entry name" value="PROKAR_LIPOPROTEIN"/>
    <property type="match status" value="1"/>
</dbReference>
<dbReference type="AlphaFoldDB" id="A0A0F8V3N5"/>
<evidence type="ECO:0000313" key="1">
    <source>
        <dbReference type="EMBL" id="KKK26359.1"/>
    </source>
</evidence>
<dbReference type="InterPro" id="IPR052896">
    <property type="entry name" value="GGT-like_enzyme"/>
</dbReference>
<comment type="caution">
    <text evidence="1">The sequence shown here is derived from an EMBL/GenBank/DDBJ whole genome shotgun (WGS) entry which is preliminary data.</text>
</comment>
<dbReference type="PRINTS" id="PR01210">
    <property type="entry name" value="GGTRANSPTASE"/>
</dbReference>
<name>A0A0F8V3N5_9EURO</name>
<dbReference type="InterPro" id="IPR029055">
    <property type="entry name" value="Ntn_hydrolases_N"/>
</dbReference>
<protein>
    <submittedName>
        <fullName evidence="1">Gamma-glutamyltranspeptidase</fullName>
    </submittedName>
</protein>
<dbReference type="InterPro" id="IPR043138">
    <property type="entry name" value="GGT_lsub"/>
</dbReference>
<evidence type="ECO:0000313" key="2">
    <source>
        <dbReference type="Proteomes" id="UP000034291"/>
    </source>
</evidence>
<dbReference type="PANTHER" id="PTHR43881:SF1">
    <property type="entry name" value="GAMMA-GLUTAMYLTRANSPEPTIDASE (AFU_ORTHOLOGUE AFUA_4G13580)"/>
    <property type="match status" value="1"/>
</dbReference>
<organism evidence="1 2">
    <name type="scientific">Aspergillus rambellii</name>
    <dbReference type="NCBI Taxonomy" id="308745"/>
    <lineage>
        <taxon>Eukaryota</taxon>
        <taxon>Fungi</taxon>
        <taxon>Dikarya</taxon>
        <taxon>Ascomycota</taxon>
        <taxon>Pezizomycotina</taxon>
        <taxon>Eurotiomycetes</taxon>
        <taxon>Eurotiomycetidae</taxon>
        <taxon>Eurotiales</taxon>
        <taxon>Aspergillaceae</taxon>
        <taxon>Aspergillus</taxon>
        <taxon>Aspergillus subgen. Nidulantes</taxon>
    </lineage>
</organism>
<keyword evidence="2" id="KW-1185">Reference proteome</keyword>
<proteinExistence type="predicted"/>
<dbReference type="SUPFAM" id="SSF56235">
    <property type="entry name" value="N-terminal nucleophile aminohydrolases (Ntn hydrolases)"/>
    <property type="match status" value="1"/>
</dbReference>